<feature type="domain" description="Sushi" evidence="3">
    <location>
        <begin position="108"/>
        <end position="180"/>
    </location>
</feature>
<reference evidence="4 5" key="1">
    <citation type="journal article" date="2015" name="Genome Biol.">
        <title>Comparative genomics of Steinernema reveals deeply conserved gene regulatory networks.</title>
        <authorList>
            <person name="Dillman A.R."/>
            <person name="Macchietto M."/>
            <person name="Porter C.F."/>
            <person name="Rogers A."/>
            <person name="Williams B."/>
            <person name="Antoshechkin I."/>
            <person name="Lee M.M."/>
            <person name="Goodwin Z."/>
            <person name="Lu X."/>
            <person name="Lewis E.E."/>
            <person name="Goodrich-Blair H."/>
            <person name="Stock S.P."/>
            <person name="Adams B.J."/>
            <person name="Sternberg P.W."/>
            <person name="Mortazavi A."/>
        </authorList>
    </citation>
    <scope>NUCLEOTIDE SEQUENCE [LARGE SCALE GENOMIC DNA]</scope>
    <source>
        <strain evidence="4 5">ALL</strain>
    </source>
</reference>
<dbReference type="PROSITE" id="PS50923">
    <property type="entry name" value="SUSHI"/>
    <property type="match status" value="2"/>
</dbReference>
<dbReference type="EMBL" id="AZBU02000001">
    <property type="protein sequence ID" value="TMS35696.1"/>
    <property type="molecule type" value="Genomic_DNA"/>
</dbReference>
<organism evidence="4 5">
    <name type="scientific">Steinernema carpocapsae</name>
    <name type="common">Entomopathogenic nematode</name>
    <dbReference type="NCBI Taxonomy" id="34508"/>
    <lineage>
        <taxon>Eukaryota</taxon>
        <taxon>Metazoa</taxon>
        <taxon>Ecdysozoa</taxon>
        <taxon>Nematoda</taxon>
        <taxon>Chromadorea</taxon>
        <taxon>Rhabditida</taxon>
        <taxon>Tylenchina</taxon>
        <taxon>Panagrolaimomorpha</taxon>
        <taxon>Strongyloidoidea</taxon>
        <taxon>Steinernematidae</taxon>
        <taxon>Steinernema</taxon>
    </lineage>
</organism>
<proteinExistence type="predicted"/>
<name>A0A4U8URB1_STECR</name>
<evidence type="ECO:0000256" key="1">
    <source>
        <dbReference type="ARBA" id="ARBA00023157"/>
    </source>
</evidence>
<evidence type="ECO:0000313" key="4">
    <source>
        <dbReference type="EMBL" id="TMS35696.1"/>
    </source>
</evidence>
<dbReference type="OrthoDB" id="5864982at2759"/>
<dbReference type="Gene3D" id="2.10.70.10">
    <property type="entry name" value="Complement Module, domain 1"/>
    <property type="match status" value="1"/>
</dbReference>
<dbReference type="SUPFAM" id="SSF57535">
    <property type="entry name" value="Complement control module/SCR domain"/>
    <property type="match status" value="1"/>
</dbReference>
<keyword evidence="1" id="KW-1015">Disulfide bond</keyword>
<dbReference type="InterPro" id="IPR000436">
    <property type="entry name" value="Sushi_SCR_CCP_dom"/>
</dbReference>
<accession>A0A4U8URB1</accession>
<protein>
    <recommendedName>
        <fullName evidence="3">Sushi domain-containing protein</fullName>
    </recommendedName>
</protein>
<dbReference type="Proteomes" id="UP000298663">
    <property type="component" value="Unassembled WGS sequence"/>
</dbReference>
<dbReference type="Pfam" id="PF00084">
    <property type="entry name" value="Sushi"/>
    <property type="match status" value="1"/>
</dbReference>
<comment type="caution">
    <text evidence="2">Lacks conserved residue(s) required for the propagation of feature annotation.</text>
</comment>
<sequence>MSLMILCNEGYEFPDRSVQRLLMCFLNGTWSGDGGKEECQPLCHPRKLNFQNTETQPTDAWRQTDDMVEHTCKPNFVLPNGESSGNHTCGANGTWGRTRKWKCTPKASHCPKPVINLDNSQVPAKSAKELSGNQTTGTMIMHVCNSGSIFAYSMSPVNIYKCLSTGKWTRNIERKDTCKKL</sequence>
<dbReference type="AlphaFoldDB" id="A0A4U8URB1"/>
<comment type="caution">
    <text evidence="4">The sequence shown here is derived from an EMBL/GenBank/DDBJ whole genome shotgun (WGS) entry which is preliminary data.</text>
</comment>
<dbReference type="InterPro" id="IPR035976">
    <property type="entry name" value="Sushi/SCR/CCP_sf"/>
</dbReference>
<evidence type="ECO:0000256" key="2">
    <source>
        <dbReference type="PROSITE-ProRule" id="PRU00302"/>
    </source>
</evidence>
<evidence type="ECO:0000259" key="3">
    <source>
        <dbReference type="PROSITE" id="PS50923"/>
    </source>
</evidence>
<feature type="domain" description="Sushi" evidence="3">
    <location>
        <begin position="1"/>
        <end position="41"/>
    </location>
</feature>
<evidence type="ECO:0000313" key="5">
    <source>
        <dbReference type="Proteomes" id="UP000298663"/>
    </source>
</evidence>
<keyword evidence="5" id="KW-1185">Reference proteome</keyword>
<gene>
    <name evidence="4" type="ORF">L596_003041</name>
</gene>
<keyword evidence="2" id="KW-0768">Sushi</keyword>
<reference evidence="4 5" key="2">
    <citation type="journal article" date="2019" name="G3 (Bethesda)">
        <title>Hybrid Assembly of the Genome of the Entomopathogenic Nematode Steinernema carpocapsae Identifies the X-Chromosome.</title>
        <authorList>
            <person name="Serra L."/>
            <person name="Macchietto M."/>
            <person name="Macias-Munoz A."/>
            <person name="McGill C.J."/>
            <person name="Rodriguez I.M."/>
            <person name="Rodriguez B."/>
            <person name="Murad R."/>
            <person name="Mortazavi A."/>
        </authorList>
    </citation>
    <scope>NUCLEOTIDE SEQUENCE [LARGE SCALE GENOMIC DNA]</scope>
    <source>
        <strain evidence="4 5">ALL</strain>
    </source>
</reference>